<comment type="caution">
    <text evidence="1">The sequence shown here is derived from an EMBL/GenBank/DDBJ whole genome shotgun (WGS) entry which is preliminary data.</text>
</comment>
<dbReference type="EMBL" id="JAWWNJ010000029">
    <property type="protein sequence ID" value="KAK7027783.1"/>
    <property type="molecule type" value="Genomic_DNA"/>
</dbReference>
<gene>
    <name evidence="1" type="ORF">R3P38DRAFT_3190865</name>
</gene>
<proteinExistence type="predicted"/>
<keyword evidence="2" id="KW-1185">Reference proteome</keyword>
<evidence type="ECO:0000313" key="1">
    <source>
        <dbReference type="EMBL" id="KAK7027783.1"/>
    </source>
</evidence>
<dbReference type="AlphaFoldDB" id="A0AAW0BNX3"/>
<dbReference type="Proteomes" id="UP001362999">
    <property type="component" value="Unassembled WGS sequence"/>
</dbReference>
<name>A0AAW0BNX3_9AGAR</name>
<evidence type="ECO:0000313" key="2">
    <source>
        <dbReference type="Proteomes" id="UP001362999"/>
    </source>
</evidence>
<reference evidence="1 2" key="1">
    <citation type="journal article" date="2024" name="J Genomics">
        <title>Draft genome sequencing and assembly of Favolaschia claudopus CIRM-BRFM 2984 isolated from oak limbs.</title>
        <authorList>
            <person name="Navarro D."/>
            <person name="Drula E."/>
            <person name="Chaduli D."/>
            <person name="Cazenave R."/>
            <person name="Ahrendt S."/>
            <person name="Wang J."/>
            <person name="Lipzen A."/>
            <person name="Daum C."/>
            <person name="Barry K."/>
            <person name="Grigoriev I.V."/>
            <person name="Favel A."/>
            <person name="Rosso M.N."/>
            <person name="Martin F."/>
        </authorList>
    </citation>
    <scope>NUCLEOTIDE SEQUENCE [LARGE SCALE GENOMIC DNA]</scope>
    <source>
        <strain evidence="1 2">CIRM-BRFM 2984</strain>
    </source>
</reference>
<accession>A0AAW0BNX3</accession>
<protein>
    <recommendedName>
        <fullName evidence="3">Ubiquitin-like domain-containing protein</fullName>
    </recommendedName>
</protein>
<sequence>MAESTGRKDAPLVSPTLFGNLTQLIPETTHHVTKLLTELLEVIASDACDTKRSQHALYWTVSTFRDCIQQINNLVVTANDESNESWDAFKNYTTMIPKLEGLLLEFCNFSSAESLRKRAPSEATVQLDIQFIDDWKQARDELRKHDQLLLDWERSGEDPAEKLKREENFRISWRYDDTDLYRSISRQWVERRGASDFPKIKQQLDAISVLDTLSDELTTQFLRSTMIIDVSLSARADNVAAMADSEELWDAIRGLVNAVEKAANGGAKTIDDIASAYQALVDILTKELPVALPESYIKLRSLFKSIVRPYYARTLVLVLECHALELKFGEDKTHKRRRPFNEAVQKTVEMLEAVARVTYDPKTKWDGHSPTDQIISAAEASVKDCLNAYHVDTATFDANLEKARQEDTDRLARIYERFSKLDPAKTNRANSVEVQVAVGANKTTYSVEPSSTLSALAWLVTSALSKEPSDDDLRKRGVFTVEGKVYDSDTTVESLQEKGAERDLVFSVLKSTQENAAAPQDGLGAGNGVEGN</sequence>
<evidence type="ECO:0008006" key="3">
    <source>
        <dbReference type="Google" id="ProtNLM"/>
    </source>
</evidence>
<organism evidence="1 2">
    <name type="scientific">Favolaschia claudopus</name>
    <dbReference type="NCBI Taxonomy" id="2862362"/>
    <lineage>
        <taxon>Eukaryota</taxon>
        <taxon>Fungi</taxon>
        <taxon>Dikarya</taxon>
        <taxon>Basidiomycota</taxon>
        <taxon>Agaricomycotina</taxon>
        <taxon>Agaricomycetes</taxon>
        <taxon>Agaricomycetidae</taxon>
        <taxon>Agaricales</taxon>
        <taxon>Marasmiineae</taxon>
        <taxon>Mycenaceae</taxon>
        <taxon>Favolaschia</taxon>
    </lineage>
</organism>